<evidence type="ECO:0000313" key="3">
    <source>
        <dbReference type="Proteomes" id="UP001497516"/>
    </source>
</evidence>
<dbReference type="EMBL" id="OZ034820">
    <property type="protein sequence ID" value="CAL1400764.1"/>
    <property type="molecule type" value="Genomic_DNA"/>
</dbReference>
<accession>A0AAV2FS46</accession>
<sequence length="111" mass="12755">MNSMGYDPKIDRKNKVQGVSTRDKDSSDAVMQHPKRGQQRGDRHNMVGGWQHTGELMKFFSILKGKQFQLRGISQSFSNSRDMKRIRQIIERESEQMAKNNSREGTRGKAG</sequence>
<organism evidence="2 3">
    <name type="scientific">Linum trigynum</name>
    <dbReference type="NCBI Taxonomy" id="586398"/>
    <lineage>
        <taxon>Eukaryota</taxon>
        <taxon>Viridiplantae</taxon>
        <taxon>Streptophyta</taxon>
        <taxon>Embryophyta</taxon>
        <taxon>Tracheophyta</taxon>
        <taxon>Spermatophyta</taxon>
        <taxon>Magnoliopsida</taxon>
        <taxon>eudicotyledons</taxon>
        <taxon>Gunneridae</taxon>
        <taxon>Pentapetalae</taxon>
        <taxon>rosids</taxon>
        <taxon>fabids</taxon>
        <taxon>Malpighiales</taxon>
        <taxon>Linaceae</taxon>
        <taxon>Linum</taxon>
    </lineage>
</organism>
<name>A0AAV2FS46_9ROSI</name>
<reference evidence="2 3" key="1">
    <citation type="submission" date="2024-04" db="EMBL/GenBank/DDBJ databases">
        <authorList>
            <person name="Fracassetti M."/>
        </authorList>
    </citation>
    <scope>NUCLEOTIDE SEQUENCE [LARGE SCALE GENOMIC DNA]</scope>
</reference>
<gene>
    <name evidence="2" type="ORF">LTRI10_LOCUS40869</name>
</gene>
<protein>
    <submittedName>
        <fullName evidence="2">Uncharacterized protein</fullName>
    </submittedName>
</protein>
<keyword evidence="3" id="KW-1185">Reference proteome</keyword>
<evidence type="ECO:0000313" key="2">
    <source>
        <dbReference type="EMBL" id="CAL1400764.1"/>
    </source>
</evidence>
<proteinExistence type="predicted"/>
<feature type="region of interest" description="Disordered" evidence="1">
    <location>
        <begin position="1"/>
        <end position="48"/>
    </location>
</feature>
<dbReference type="Proteomes" id="UP001497516">
    <property type="component" value="Chromosome 7"/>
</dbReference>
<feature type="region of interest" description="Disordered" evidence="1">
    <location>
        <begin position="91"/>
        <end position="111"/>
    </location>
</feature>
<evidence type="ECO:0000256" key="1">
    <source>
        <dbReference type="SAM" id="MobiDB-lite"/>
    </source>
</evidence>
<dbReference type="AlphaFoldDB" id="A0AAV2FS46"/>